<keyword evidence="1" id="KW-1185">Reference proteome</keyword>
<reference evidence="2" key="1">
    <citation type="submission" date="2025-08" db="UniProtKB">
        <authorList>
            <consortium name="RefSeq"/>
        </authorList>
    </citation>
    <scope>IDENTIFICATION</scope>
</reference>
<name>A0A1S3NVL6_SALSA</name>
<proteinExistence type="predicted"/>
<dbReference type="Proteomes" id="UP001652741">
    <property type="component" value="Chromosome ssa21"/>
</dbReference>
<dbReference type="AlphaFoldDB" id="A0A1S3NVL6"/>
<dbReference type="GeneID" id="106581733"/>
<evidence type="ECO:0000313" key="1">
    <source>
        <dbReference type="Proteomes" id="UP001652741"/>
    </source>
</evidence>
<gene>
    <name evidence="2" type="primary">LOC106581733</name>
</gene>
<accession>A0A1S3NVL6</accession>
<dbReference type="KEGG" id="sasa:106581733"/>
<sequence length="142" mass="14760">MEVMGMGTIMGTDLTAMIVEGTVMEDTVMEDTEGTVMEDTEGTVAEDTEGAVAEDTEGTVAEGMAMGTVMGTVMDAGTGTSMGIGMEVVTSKGSRVMGVQAAPAAVTPTRACSQRDMTYPLISRKRLGSLSPVLYYSPRTNP</sequence>
<protein>
    <submittedName>
        <fullName evidence="2">Uncharacterized protein</fullName>
    </submittedName>
</protein>
<dbReference type="RefSeq" id="XP_014019452.1">
    <property type="nucleotide sequence ID" value="XM_014163977.2"/>
</dbReference>
<organism evidence="1 2">
    <name type="scientific">Salmo salar</name>
    <name type="common">Atlantic salmon</name>
    <dbReference type="NCBI Taxonomy" id="8030"/>
    <lineage>
        <taxon>Eukaryota</taxon>
        <taxon>Metazoa</taxon>
        <taxon>Chordata</taxon>
        <taxon>Craniata</taxon>
        <taxon>Vertebrata</taxon>
        <taxon>Euteleostomi</taxon>
        <taxon>Actinopterygii</taxon>
        <taxon>Neopterygii</taxon>
        <taxon>Teleostei</taxon>
        <taxon>Protacanthopterygii</taxon>
        <taxon>Salmoniformes</taxon>
        <taxon>Salmonidae</taxon>
        <taxon>Salmoninae</taxon>
        <taxon>Salmo</taxon>
    </lineage>
</organism>
<evidence type="ECO:0000313" key="2">
    <source>
        <dbReference type="RefSeq" id="XP_014019452.1"/>
    </source>
</evidence>